<keyword evidence="1" id="KW-0812">Transmembrane</keyword>
<evidence type="ECO:0000313" key="3">
    <source>
        <dbReference type="Proteomes" id="UP001195483"/>
    </source>
</evidence>
<keyword evidence="3" id="KW-1185">Reference proteome</keyword>
<sequence>MSSTLTRYILPTTKTKANVTRPLKPTINMKTNAVGSITSSANMKTYAAGSITSTTNMKNNAAGSITSTTNMKNNAAGSITSTTNMKNNAAGSITSTANMKTNATGSITSTTKLPFTVKTSTITTIKIYTAVTSSKVPNTRRASTATQSTAKVATTVPNIELLTTNPIEEKTKKDEYSMLIVVLPTGSLILVSIALITALLHCRRRNRQKQSTPMESMQQPITEDRDQYLLNENQTYGDCMETTLDQHIAKCQGHISNEYDHLQENNVRPYGTGNFYDQANFNTEDCKHLQGTVYYNLSATVQE</sequence>
<evidence type="ECO:0000256" key="1">
    <source>
        <dbReference type="SAM" id="Phobius"/>
    </source>
</evidence>
<dbReference type="EMBL" id="JAEAOA010000750">
    <property type="protein sequence ID" value="KAK3582089.1"/>
    <property type="molecule type" value="Genomic_DNA"/>
</dbReference>
<keyword evidence="1" id="KW-1133">Transmembrane helix</keyword>
<reference evidence="2" key="2">
    <citation type="journal article" date="2021" name="Genome Biol. Evol.">
        <title>Developing a high-quality reference genome for a parasitic bivalve with doubly uniparental inheritance (Bivalvia: Unionida).</title>
        <authorList>
            <person name="Smith C.H."/>
        </authorList>
    </citation>
    <scope>NUCLEOTIDE SEQUENCE</scope>
    <source>
        <strain evidence="2">CHS0354</strain>
        <tissue evidence="2">Mantle</tissue>
    </source>
</reference>
<name>A0AAE0VL96_9BIVA</name>
<feature type="transmembrane region" description="Helical" evidence="1">
    <location>
        <begin position="176"/>
        <end position="200"/>
    </location>
</feature>
<protein>
    <submittedName>
        <fullName evidence="2">Uncharacterized protein</fullName>
    </submittedName>
</protein>
<proteinExistence type="predicted"/>
<dbReference type="AlphaFoldDB" id="A0AAE0VL96"/>
<organism evidence="2 3">
    <name type="scientific">Potamilus streckersoni</name>
    <dbReference type="NCBI Taxonomy" id="2493646"/>
    <lineage>
        <taxon>Eukaryota</taxon>
        <taxon>Metazoa</taxon>
        <taxon>Spiralia</taxon>
        <taxon>Lophotrochozoa</taxon>
        <taxon>Mollusca</taxon>
        <taxon>Bivalvia</taxon>
        <taxon>Autobranchia</taxon>
        <taxon>Heteroconchia</taxon>
        <taxon>Palaeoheterodonta</taxon>
        <taxon>Unionida</taxon>
        <taxon>Unionoidea</taxon>
        <taxon>Unionidae</taxon>
        <taxon>Ambleminae</taxon>
        <taxon>Lampsilini</taxon>
        <taxon>Potamilus</taxon>
    </lineage>
</organism>
<accession>A0AAE0VL96</accession>
<dbReference type="Proteomes" id="UP001195483">
    <property type="component" value="Unassembled WGS sequence"/>
</dbReference>
<gene>
    <name evidence="2" type="ORF">CHS0354_012395</name>
</gene>
<reference evidence="2" key="1">
    <citation type="journal article" date="2021" name="Genome Biol. Evol.">
        <title>A High-Quality Reference Genome for a Parasitic Bivalve with Doubly Uniparental Inheritance (Bivalvia: Unionida).</title>
        <authorList>
            <person name="Smith C.H."/>
        </authorList>
    </citation>
    <scope>NUCLEOTIDE SEQUENCE</scope>
    <source>
        <strain evidence="2">CHS0354</strain>
    </source>
</reference>
<evidence type="ECO:0000313" key="2">
    <source>
        <dbReference type="EMBL" id="KAK3582089.1"/>
    </source>
</evidence>
<keyword evidence="1" id="KW-0472">Membrane</keyword>
<reference evidence="2" key="3">
    <citation type="submission" date="2023-05" db="EMBL/GenBank/DDBJ databases">
        <authorList>
            <person name="Smith C.H."/>
        </authorList>
    </citation>
    <scope>NUCLEOTIDE SEQUENCE</scope>
    <source>
        <strain evidence="2">CHS0354</strain>
        <tissue evidence="2">Mantle</tissue>
    </source>
</reference>
<comment type="caution">
    <text evidence="2">The sequence shown here is derived from an EMBL/GenBank/DDBJ whole genome shotgun (WGS) entry which is preliminary data.</text>
</comment>